<organism evidence="12 13">
    <name type="scientific">Leptidea sinapis</name>
    <dbReference type="NCBI Taxonomy" id="189913"/>
    <lineage>
        <taxon>Eukaryota</taxon>
        <taxon>Metazoa</taxon>
        <taxon>Ecdysozoa</taxon>
        <taxon>Arthropoda</taxon>
        <taxon>Hexapoda</taxon>
        <taxon>Insecta</taxon>
        <taxon>Pterygota</taxon>
        <taxon>Neoptera</taxon>
        <taxon>Endopterygota</taxon>
        <taxon>Lepidoptera</taxon>
        <taxon>Glossata</taxon>
        <taxon>Ditrysia</taxon>
        <taxon>Papilionoidea</taxon>
        <taxon>Pieridae</taxon>
        <taxon>Dismorphiinae</taxon>
        <taxon>Leptidea</taxon>
    </lineage>
</organism>
<dbReference type="Gene3D" id="3.30.160.60">
    <property type="entry name" value="Classic Zinc Finger"/>
    <property type="match status" value="3"/>
</dbReference>
<evidence type="ECO:0000256" key="2">
    <source>
        <dbReference type="ARBA" id="ARBA00022723"/>
    </source>
</evidence>
<feature type="domain" description="C2H2-type" evidence="11">
    <location>
        <begin position="327"/>
        <end position="354"/>
    </location>
</feature>
<proteinExistence type="predicted"/>
<dbReference type="GO" id="GO:0003677">
    <property type="term" value="F:DNA binding"/>
    <property type="evidence" value="ECO:0007669"/>
    <property type="project" value="UniProtKB-KW"/>
</dbReference>
<feature type="non-terminal residue" evidence="12">
    <location>
        <position position="362"/>
    </location>
</feature>
<keyword evidence="2" id="KW-0479">Metal-binding</keyword>
<protein>
    <recommendedName>
        <fullName evidence="11">C2H2-type domain-containing protein</fullName>
    </recommendedName>
</protein>
<sequence>MLPWRMSVRPWRAVTTSAGSPAPTRLRGHGVLRAQQPTVRGVLPLPVLRPVAALLLSAGAECRERGGDAADVLLSLKHAVVHDCAEGGHPQVQWNQNAATPSVNVVYPPTQNVIPTSYPSATYSFTADFRPPNQSDPLITASSTFKPIQLQNPQKTNPNYLFQQKPFSAQKTMGPVLKKSPSKMYAEVPKEQMGNGYIVNQGQMHQDYGYTTCVSGGKVQVGALSGCSEDDDTKPNLCRICGKTYARPSTLKTHLRTHSGERPYRCPDCNKSFSQAANLTAHVRTHTGQKPFRQHNSKSVLKVITISLKKNLLYNHHNHVPIIIFINRCRSCKKAFSDSSTLTKHLRIHSGEKPYQCKLCLL</sequence>
<keyword evidence="8" id="KW-0804">Transcription</keyword>
<dbReference type="SUPFAM" id="SSF57667">
    <property type="entry name" value="beta-beta-alpha zinc fingers"/>
    <property type="match status" value="2"/>
</dbReference>
<keyword evidence="6" id="KW-0805">Transcription regulation</keyword>
<keyword evidence="3" id="KW-0677">Repeat</keyword>
<comment type="subcellular location">
    <subcellularLocation>
        <location evidence="1">Nucleus</location>
    </subcellularLocation>
</comment>
<dbReference type="SMART" id="SM00355">
    <property type="entry name" value="ZnF_C2H2"/>
    <property type="match status" value="3"/>
</dbReference>
<dbReference type="FunFam" id="3.30.160.60:FF:000060">
    <property type="entry name" value="zinc finger protein 436"/>
    <property type="match status" value="1"/>
</dbReference>
<dbReference type="Pfam" id="PF00096">
    <property type="entry name" value="zf-C2H2"/>
    <property type="match status" value="3"/>
</dbReference>
<feature type="domain" description="C2H2-type" evidence="11">
    <location>
        <begin position="264"/>
        <end position="291"/>
    </location>
</feature>
<keyword evidence="5" id="KW-0862">Zinc</keyword>
<dbReference type="InterPro" id="IPR050331">
    <property type="entry name" value="Zinc_finger"/>
</dbReference>
<evidence type="ECO:0000256" key="3">
    <source>
        <dbReference type="ARBA" id="ARBA00022737"/>
    </source>
</evidence>
<evidence type="ECO:0000256" key="4">
    <source>
        <dbReference type="ARBA" id="ARBA00022771"/>
    </source>
</evidence>
<dbReference type="PROSITE" id="PS50157">
    <property type="entry name" value="ZINC_FINGER_C2H2_2"/>
    <property type="match status" value="3"/>
</dbReference>
<evidence type="ECO:0000256" key="1">
    <source>
        <dbReference type="ARBA" id="ARBA00004123"/>
    </source>
</evidence>
<keyword evidence="7" id="KW-0238">DNA-binding</keyword>
<reference evidence="12 13" key="1">
    <citation type="submission" date="2017-07" db="EMBL/GenBank/DDBJ databases">
        <authorList>
            <person name="Talla V."/>
            <person name="Backstrom N."/>
        </authorList>
    </citation>
    <scope>NUCLEOTIDE SEQUENCE [LARGE SCALE GENOMIC DNA]</scope>
</reference>
<dbReference type="GO" id="GO:0005634">
    <property type="term" value="C:nucleus"/>
    <property type="evidence" value="ECO:0007669"/>
    <property type="project" value="UniProtKB-SubCell"/>
</dbReference>
<keyword evidence="4 10" id="KW-0863">Zinc-finger</keyword>
<evidence type="ECO:0000256" key="5">
    <source>
        <dbReference type="ARBA" id="ARBA00022833"/>
    </source>
</evidence>
<evidence type="ECO:0000313" key="12">
    <source>
        <dbReference type="EMBL" id="VVD02967.1"/>
    </source>
</evidence>
<dbReference type="FunFam" id="3.30.160.60:FF:000310">
    <property type="entry name" value="GLIS family zinc finger 2"/>
    <property type="match status" value="1"/>
</dbReference>
<evidence type="ECO:0000256" key="7">
    <source>
        <dbReference type="ARBA" id="ARBA00023125"/>
    </source>
</evidence>
<dbReference type="PROSITE" id="PS00028">
    <property type="entry name" value="ZINC_FINGER_C2H2_1"/>
    <property type="match status" value="3"/>
</dbReference>
<evidence type="ECO:0000256" key="8">
    <source>
        <dbReference type="ARBA" id="ARBA00023163"/>
    </source>
</evidence>
<evidence type="ECO:0000256" key="6">
    <source>
        <dbReference type="ARBA" id="ARBA00023015"/>
    </source>
</evidence>
<dbReference type="AlphaFoldDB" id="A0A5E4QY60"/>
<dbReference type="EMBL" id="FZQP02006499">
    <property type="protein sequence ID" value="VVD02967.1"/>
    <property type="molecule type" value="Genomic_DNA"/>
</dbReference>
<evidence type="ECO:0000259" key="11">
    <source>
        <dbReference type="PROSITE" id="PS50157"/>
    </source>
</evidence>
<dbReference type="Proteomes" id="UP000324832">
    <property type="component" value="Unassembled WGS sequence"/>
</dbReference>
<evidence type="ECO:0000256" key="9">
    <source>
        <dbReference type="ARBA" id="ARBA00023242"/>
    </source>
</evidence>
<dbReference type="InterPro" id="IPR036236">
    <property type="entry name" value="Znf_C2H2_sf"/>
</dbReference>
<dbReference type="GO" id="GO:0006357">
    <property type="term" value="P:regulation of transcription by RNA polymerase II"/>
    <property type="evidence" value="ECO:0007669"/>
    <property type="project" value="UniProtKB-ARBA"/>
</dbReference>
<keyword evidence="9" id="KW-0539">Nucleus</keyword>
<name>A0A5E4QY60_9NEOP</name>
<dbReference type="PANTHER" id="PTHR16515:SF49">
    <property type="entry name" value="GASTRULA ZINC FINGER PROTEIN XLCGF49.1-LIKE-RELATED"/>
    <property type="match status" value="1"/>
</dbReference>
<gene>
    <name evidence="12" type="ORF">LSINAPIS_LOCUS13065</name>
</gene>
<accession>A0A5E4QY60</accession>
<feature type="domain" description="C2H2-type" evidence="11">
    <location>
        <begin position="236"/>
        <end position="263"/>
    </location>
</feature>
<evidence type="ECO:0000313" key="13">
    <source>
        <dbReference type="Proteomes" id="UP000324832"/>
    </source>
</evidence>
<evidence type="ECO:0000256" key="10">
    <source>
        <dbReference type="PROSITE-ProRule" id="PRU00042"/>
    </source>
</evidence>
<keyword evidence="13" id="KW-1185">Reference proteome</keyword>
<dbReference type="InterPro" id="IPR013087">
    <property type="entry name" value="Znf_C2H2_type"/>
</dbReference>
<dbReference type="GO" id="GO:0008270">
    <property type="term" value="F:zinc ion binding"/>
    <property type="evidence" value="ECO:0007669"/>
    <property type="project" value="UniProtKB-KW"/>
</dbReference>
<dbReference type="PANTHER" id="PTHR16515">
    <property type="entry name" value="PR DOMAIN ZINC FINGER PROTEIN"/>
    <property type="match status" value="1"/>
</dbReference>